<feature type="binding site" evidence="5">
    <location>
        <position position="494"/>
    </location>
    <ligand>
        <name>Mg(2+)</name>
        <dbReference type="ChEBI" id="CHEBI:18420"/>
    </ligand>
</feature>
<feature type="domain" description="NADH-quinone oxidoreductase subunit D" evidence="7">
    <location>
        <begin position="286"/>
        <end position="533"/>
    </location>
</feature>
<dbReference type="PANTHER" id="PTHR43485">
    <property type="entry name" value="HYDROGENASE-4 COMPONENT G"/>
    <property type="match status" value="1"/>
</dbReference>
<feature type="binding site" evidence="5">
    <location>
        <position position="235"/>
    </location>
    <ligand>
        <name>Fe cation</name>
        <dbReference type="ChEBI" id="CHEBI:24875"/>
    </ligand>
</feature>
<keyword evidence="5" id="KW-0460">Magnesium</keyword>
<dbReference type="InterPro" id="IPR001135">
    <property type="entry name" value="NADH_Q_OxRdtase_suD"/>
</dbReference>
<dbReference type="GO" id="GO:0008137">
    <property type="term" value="F:NADH dehydrogenase (ubiquinone) activity"/>
    <property type="evidence" value="ECO:0007669"/>
    <property type="project" value="InterPro"/>
</dbReference>
<keyword evidence="3" id="KW-0560">Oxidoreductase</keyword>
<proteinExistence type="predicted"/>
<feature type="binding site" evidence="5">
    <location>
        <position position="212"/>
    </location>
    <ligand>
        <name>Mg(2+)</name>
        <dbReference type="ChEBI" id="CHEBI:18420"/>
    </ligand>
</feature>
<dbReference type="Proteomes" id="UP000257323">
    <property type="component" value="Unassembled WGS sequence"/>
</dbReference>
<dbReference type="Pfam" id="PF00346">
    <property type="entry name" value="Complex1_49kDa"/>
    <property type="match status" value="1"/>
</dbReference>
<evidence type="ECO:0000256" key="5">
    <source>
        <dbReference type="PIRSR" id="PIRSR601501-1"/>
    </source>
</evidence>
<feature type="binding site" evidence="5">
    <location>
        <position position="530"/>
    </location>
    <ligand>
        <name>Fe cation</name>
        <dbReference type="ChEBI" id="CHEBI:24875"/>
    </ligand>
</feature>
<comment type="cofactor">
    <cofactor evidence="5">
        <name>Fe cation</name>
        <dbReference type="ChEBI" id="CHEBI:24875"/>
    </cofactor>
</comment>
<sequence>MSRKEELVRWLEKELDGNFISAEATIPGRLFIDLKREALSAAATGLMNRGARYQVGVGYDARKSGQGFGLVHTFAFDKDSLLVALRTFAPEDDPEFDSLTPLIPGAGWSEREYQDLLGLRFRNHPNPRRLVLSDDWPEGIYPLRREVPHDLMPPAAEEVAFRLEEAPPGTSIVPLGPFHASLHEPAHFSVYVDGEDIKGCEYRGFMTHRGIEKLAQTELTYNDVPFVAERICGICGSVHSVNYAQAVEAAAGLRIPRRAEFIRMVALELERLHSHLLWLGVAGHLIGFDTVFMQAWRIREKIMWLAERLTGNRKTYGMVIIGGVRRDINQDRSEDIRAVLKEVEREMLALEKAILKDRTIHKRTRGVGYLSREEAVKWNLIGPVARARGVDMDARRDHPYAAYDEVQFEVPLADSGDVWGTLVVRVKEVYEAIKIINQCLDKLEKLPKNEPLSVDLEGPIPAGRQGLSLVEAPRGEAVHYVLTGEENRPERWRVRAPTYPNLQAVPSMLLNNKLADFPIIVGSIDPCISCTDRVLVVERRSGKARLLSGQELENLSRGKRSKK</sequence>
<protein>
    <submittedName>
        <fullName evidence="8">Ni,Fe-hydrogenase, large subunit</fullName>
    </submittedName>
</protein>
<evidence type="ECO:0000256" key="1">
    <source>
        <dbReference type="ARBA" id="ARBA00004202"/>
    </source>
</evidence>
<dbReference type="AlphaFoldDB" id="A0A3E2BQM5"/>
<dbReference type="InterPro" id="IPR001501">
    <property type="entry name" value="Ni-dep_hyd_lsu"/>
</dbReference>
<evidence type="ECO:0000256" key="3">
    <source>
        <dbReference type="ARBA" id="ARBA00023002"/>
    </source>
</evidence>
<dbReference type="InterPro" id="IPR052197">
    <property type="entry name" value="ComplexI_49kDa-like"/>
</dbReference>
<keyword evidence="5" id="KW-0533">Nickel</keyword>
<reference evidence="8 9" key="1">
    <citation type="submission" date="2018-08" db="EMBL/GenBank/DDBJ databases">
        <title>Genome analysis of the thermophilic bacterium of the candidate phylum Aminicenantes from deep subsurface aquifer revealed its physiology and ecological role.</title>
        <authorList>
            <person name="Kadnikov V.V."/>
            <person name="Mardanov A.V."/>
            <person name="Beletsky A.V."/>
            <person name="Karnachuk O.V."/>
            <person name="Ravin N.V."/>
        </authorList>
    </citation>
    <scope>NUCLEOTIDE SEQUENCE [LARGE SCALE GENOMIC DNA]</scope>
    <source>
        <strain evidence="8">BY38</strain>
    </source>
</reference>
<dbReference type="Pfam" id="PF00374">
    <property type="entry name" value="NiFeSe_Hases"/>
    <property type="match status" value="1"/>
</dbReference>
<dbReference type="SUPFAM" id="SSF56762">
    <property type="entry name" value="HydB/Nqo4-like"/>
    <property type="match status" value="1"/>
</dbReference>
<comment type="cofactor">
    <cofactor evidence="5">
        <name>Ni(2+)</name>
        <dbReference type="ChEBI" id="CHEBI:49786"/>
    </cofactor>
</comment>
<keyword evidence="2" id="KW-0813">Transport</keyword>
<dbReference type="GO" id="GO:0005886">
    <property type="term" value="C:plasma membrane"/>
    <property type="evidence" value="ECO:0007669"/>
    <property type="project" value="UniProtKB-SubCell"/>
</dbReference>
<comment type="subcellular location">
    <subcellularLocation>
        <location evidence="1">Cell membrane</location>
        <topology evidence="1">Peripheral membrane protein</topology>
    </subcellularLocation>
</comment>
<name>A0A3E2BQM5_9BACT</name>
<organism evidence="8 9">
    <name type="scientific">Candidatus Saccharicenans subterraneus</name>
    <dbReference type="NCBI Taxonomy" id="2508984"/>
    <lineage>
        <taxon>Bacteria</taxon>
        <taxon>Candidatus Aminicenantota</taxon>
        <taxon>Candidatus Aminicenantia</taxon>
        <taxon>Candidatus Aminicenantales</taxon>
        <taxon>Candidatus Saccharicenantaceae</taxon>
        <taxon>Candidatus Saccharicenans</taxon>
    </lineage>
</organism>
<keyword evidence="5" id="KW-0408">Iron</keyword>
<dbReference type="Gene3D" id="1.10.645.10">
    <property type="entry name" value="Cytochrome-c3 Hydrogenase, chain B"/>
    <property type="match status" value="1"/>
</dbReference>
<dbReference type="EMBL" id="QUAH01000001">
    <property type="protein sequence ID" value="RFT17014.1"/>
    <property type="molecule type" value="Genomic_DNA"/>
</dbReference>
<dbReference type="GO" id="GO:0051287">
    <property type="term" value="F:NAD binding"/>
    <property type="evidence" value="ECO:0007669"/>
    <property type="project" value="InterPro"/>
</dbReference>
<feature type="binding site" evidence="5">
    <location>
        <position position="235"/>
    </location>
    <ligand>
        <name>Ni(2+)</name>
        <dbReference type="ChEBI" id="CHEBI:49786"/>
    </ligand>
</feature>
<evidence type="ECO:0000259" key="7">
    <source>
        <dbReference type="Pfam" id="PF00346"/>
    </source>
</evidence>
<dbReference type="PROSITE" id="PS00542">
    <property type="entry name" value="COMPLEX1_30K"/>
    <property type="match status" value="1"/>
</dbReference>
<keyword evidence="5" id="KW-0479">Metal-binding</keyword>
<dbReference type="InterPro" id="IPR037232">
    <property type="entry name" value="NADH_quin_OxRdtase_su_C/D-like"/>
</dbReference>
<dbReference type="GO" id="GO:0048038">
    <property type="term" value="F:quinone binding"/>
    <property type="evidence" value="ECO:0007669"/>
    <property type="project" value="InterPro"/>
</dbReference>
<dbReference type="Pfam" id="PF00329">
    <property type="entry name" value="Complex1_30kDa"/>
    <property type="match status" value="1"/>
</dbReference>
<comment type="caution">
    <text evidence="8">The sequence shown here is derived from an EMBL/GenBank/DDBJ whole genome shotgun (WGS) entry which is preliminary data.</text>
</comment>
<dbReference type="PANTHER" id="PTHR43485:SF1">
    <property type="entry name" value="FORMATE HYDROGENLYASE SUBUNIT 5-RELATED"/>
    <property type="match status" value="1"/>
</dbReference>
<dbReference type="GO" id="GO:0016151">
    <property type="term" value="F:nickel cation binding"/>
    <property type="evidence" value="ECO:0007669"/>
    <property type="project" value="InterPro"/>
</dbReference>
<dbReference type="InterPro" id="IPR029014">
    <property type="entry name" value="NiFe-Hase_large"/>
</dbReference>
<evidence type="ECO:0000313" key="8">
    <source>
        <dbReference type="EMBL" id="RFT17014.1"/>
    </source>
</evidence>
<accession>A0A3E2BQM5</accession>
<evidence type="ECO:0000256" key="4">
    <source>
        <dbReference type="ARBA" id="ARBA00023027"/>
    </source>
</evidence>
<feature type="binding site" evidence="5">
    <location>
        <position position="527"/>
    </location>
    <ligand>
        <name>Ni(2+)</name>
        <dbReference type="ChEBI" id="CHEBI:49786"/>
    </ligand>
</feature>
<dbReference type="SUPFAM" id="SSF143243">
    <property type="entry name" value="Nqo5-like"/>
    <property type="match status" value="1"/>
</dbReference>
<evidence type="ECO:0000313" key="9">
    <source>
        <dbReference type="Proteomes" id="UP000257323"/>
    </source>
</evidence>
<dbReference type="InterPro" id="IPR001268">
    <property type="entry name" value="NADH_UbQ_OxRdtase_30kDa_su"/>
</dbReference>
<feature type="domain" description="NADH:ubiquinone oxidoreductase 30kDa subunit" evidence="6">
    <location>
        <begin position="34"/>
        <end position="148"/>
    </location>
</feature>
<keyword evidence="4" id="KW-0520">NAD</keyword>
<dbReference type="InterPro" id="IPR020396">
    <property type="entry name" value="NADH_UbQ_OxRdtase_CS"/>
</dbReference>
<dbReference type="Gene3D" id="3.30.460.80">
    <property type="entry name" value="NADH:ubiquinone oxidoreductase, 30kDa subunit"/>
    <property type="match status" value="1"/>
</dbReference>
<dbReference type="GO" id="GO:0016651">
    <property type="term" value="F:oxidoreductase activity, acting on NAD(P)H"/>
    <property type="evidence" value="ECO:0007669"/>
    <property type="project" value="InterPro"/>
</dbReference>
<gene>
    <name evidence="8" type="ORF">OP8BY_0956</name>
</gene>
<evidence type="ECO:0000259" key="6">
    <source>
        <dbReference type="Pfam" id="PF00329"/>
    </source>
</evidence>
<evidence type="ECO:0000256" key="2">
    <source>
        <dbReference type="ARBA" id="ARBA00022448"/>
    </source>
</evidence>
<feature type="binding site" evidence="5">
    <location>
        <position position="232"/>
    </location>
    <ligand>
        <name>Ni(2+)</name>
        <dbReference type="ChEBI" id="CHEBI:49786"/>
    </ligand>
</feature>